<sequence>MFALSLIEHNLPIPPRLQHLPLMKAISGELEKLFLDKVIQKLGLCISVHDIRSAEGGIVLPGEGSSTYKVVFRLIMFRPFVGEVLIGKVEKCDDKGLQLTLGFFNDIYVPEHLLRKPCKYQKVSKDEGVWIWDYEGDELTIEKNEEIRFRVYSVKYPTIPIEQEKDEKPFAPMEITISFQMVWVFLLGGLNTDVHLASFLGS</sequence>
<comment type="function">
    <text evidence="6">DNA-dependent RNA polymerase which catalyzes the transcription of DNA into RNA using the four ribonucleoside triphosphates as substrates.</text>
</comment>
<protein>
    <recommendedName>
        <fullName evidence="6">DNA-directed RNA polymerase subunit</fullName>
    </recommendedName>
</protein>
<evidence type="ECO:0000256" key="6">
    <source>
        <dbReference type="RuleBase" id="RU369086"/>
    </source>
</evidence>
<proteinExistence type="inferred from homology"/>
<dbReference type="PANTHER" id="PTHR12709:SF1">
    <property type="entry name" value="DNA-DIRECTED RNA POLYMERASE III SUBUNIT RPC8"/>
    <property type="match status" value="1"/>
</dbReference>
<evidence type="ECO:0000313" key="9">
    <source>
        <dbReference type="EMBL" id="KAG9451765.1"/>
    </source>
</evidence>
<dbReference type="InterPro" id="IPR013238">
    <property type="entry name" value="RNA_pol_III_Rbc25"/>
</dbReference>
<organism evidence="9 10">
    <name type="scientific">Aristolochia fimbriata</name>
    <name type="common">White veined hardy Dutchman's pipe vine</name>
    <dbReference type="NCBI Taxonomy" id="158543"/>
    <lineage>
        <taxon>Eukaryota</taxon>
        <taxon>Viridiplantae</taxon>
        <taxon>Streptophyta</taxon>
        <taxon>Embryophyta</taxon>
        <taxon>Tracheophyta</taxon>
        <taxon>Spermatophyta</taxon>
        <taxon>Magnoliopsida</taxon>
        <taxon>Magnoliidae</taxon>
        <taxon>Piperales</taxon>
        <taxon>Aristolochiaceae</taxon>
        <taxon>Aristolochia</taxon>
    </lineage>
</organism>
<dbReference type="InterPro" id="IPR045113">
    <property type="entry name" value="Rpb7-like"/>
</dbReference>
<dbReference type="Gene3D" id="2.40.50.140">
    <property type="entry name" value="Nucleic acid-binding proteins"/>
    <property type="match status" value="1"/>
</dbReference>
<comment type="subcellular location">
    <subcellularLocation>
        <location evidence="1 6">Nucleus</location>
    </subcellularLocation>
</comment>
<dbReference type="AlphaFoldDB" id="A0AAV7EUL1"/>
<keyword evidence="4 6" id="KW-0804">Transcription</keyword>
<dbReference type="CDD" id="cd04330">
    <property type="entry name" value="RNAP_III_Rpc25_N"/>
    <property type="match status" value="1"/>
</dbReference>
<dbReference type="Pfam" id="PF08292">
    <property type="entry name" value="RNA_pol_Rbc25"/>
    <property type="match status" value="1"/>
</dbReference>
<feature type="domain" description="RNA polymerase III subunit Rpc25" evidence="8">
    <location>
        <begin position="83"/>
        <end position="165"/>
    </location>
</feature>
<reference evidence="9 10" key="1">
    <citation type="submission" date="2021-07" db="EMBL/GenBank/DDBJ databases">
        <title>The Aristolochia fimbriata genome: insights into angiosperm evolution, floral development and chemical biosynthesis.</title>
        <authorList>
            <person name="Jiao Y."/>
        </authorList>
    </citation>
    <scope>NUCLEOTIDE SEQUENCE [LARGE SCALE GENOMIC DNA]</scope>
    <source>
        <strain evidence="9">IBCAS-2021</strain>
        <tissue evidence="9">Leaf</tissue>
    </source>
</reference>
<dbReference type="InterPro" id="IPR005576">
    <property type="entry name" value="Rpb7-like_N"/>
</dbReference>
<evidence type="ECO:0000256" key="1">
    <source>
        <dbReference type="ARBA" id="ARBA00004123"/>
    </source>
</evidence>
<feature type="domain" description="RNA polymerase Rpb7-like N-terminal" evidence="7">
    <location>
        <begin position="8"/>
        <end position="64"/>
    </location>
</feature>
<keyword evidence="3 6" id="KW-0240">DNA-directed RNA polymerase</keyword>
<dbReference type="PANTHER" id="PTHR12709">
    <property type="entry name" value="DNA-DIRECTED RNA POLYMERASE II, III"/>
    <property type="match status" value="1"/>
</dbReference>
<keyword evidence="10" id="KW-1185">Reference proteome</keyword>
<comment type="similarity">
    <text evidence="2">Belongs to the eukaryotic RPB7/RPC8 RNA polymerase subunit family.</text>
</comment>
<dbReference type="EMBL" id="JAINDJ010000003">
    <property type="protein sequence ID" value="KAG9451765.1"/>
    <property type="molecule type" value="Genomic_DNA"/>
</dbReference>
<name>A0AAV7EUL1_ARIFI</name>
<dbReference type="SUPFAM" id="SSF88798">
    <property type="entry name" value="N-terminal, heterodimerisation domain of RBP7 (RpoE)"/>
    <property type="match status" value="1"/>
</dbReference>
<dbReference type="Proteomes" id="UP000825729">
    <property type="component" value="Unassembled WGS sequence"/>
</dbReference>
<evidence type="ECO:0000256" key="3">
    <source>
        <dbReference type="ARBA" id="ARBA00022478"/>
    </source>
</evidence>
<gene>
    <name evidence="9" type="ORF">H6P81_004669</name>
</gene>
<evidence type="ECO:0000256" key="2">
    <source>
        <dbReference type="ARBA" id="ARBA00009307"/>
    </source>
</evidence>
<dbReference type="InterPro" id="IPR012340">
    <property type="entry name" value="NA-bd_OB-fold"/>
</dbReference>
<evidence type="ECO:0000256" key="5">
    <source>
        <dbReference type="ARBA" id="ARBA00023242"/>
    </source>
</evidence>
<accession>A0AAV7EUL1</accession>
<dbReference type="SUPFAM" id="SSF50249">
    <property type="entry name" value="Nucleic acid-binding proteins"/>
    <property type="match status" value="1"/>
</dbReference>
<comment type="caution">
    <text evidence="9">The sequence shown here is derived from an EMBL/GenBank/DDBJ whole genome shotgun (WGS) entry which is preliminary data.</text>
</comment>
<evidence type="ECO:0000313" key="10">
    <source>
        <dbReference type="Proteomes" id="UP000825729"/>
    </source>
</evidence>
<dbReference type="InterPro" id="IPR036898">
    <property type="entry name" value="RNA_pol_Rpb7-like_N_sf"/>
</dbReference>
<evidence type="ECO:0000256" key="4">
    <source>
        <dbReference type="ARBA" id="ARBA00023163"/>
    </source>
</evidence>
<dbReference type="GO" id="GO:0006384">
    <property type="term" value="P:transcription initiation at RNA polymerase III promoter"/>
    <property type="evidence" value="ECO:0007669"/>
    <property type="project" value="TreeGrafter"/>
</dbReference>
<keyword evidence="5 6" id="KW-0539">Nucleus</keyword>
<evidence type="ECO:0000259" key="7">
    <source>
        <dbReference type="Pfam" id="PF03876"/>
    </source>
</evidence>
<dbReference type="Gene3D" id="3.30.1490.120">
    <property type="entry name" value="RNA polymerase Rpb7-like, N-terminal domain"/>
    <property type="match status" value="1"/>
</dbReference>
<evidence type="ECO:0000259" key="8">
    <source>
        <dbReference type="Pfam" id="PF08292"/>
    </source>
</evidence>
<dbReference type="Pfam" id="PF03876">
    <property type="entry name" value="SHS2_Rpb7-N"/>
    <property type="match status" value="1"/>
</dbReference>
<dbReference type="GO" id="GO:0005666">
    <property type="term" value="C:RNA polymerase III complex"/>
    <property type="evidence" value="ECO:0007669"/>
    <property type="project" value="TreeGrafter"/>
</dbReference>